<proteinExistence type="predicted"/>
<dbReference type="SUPFAM" id="SSF56672">
    <property type="entry name" value="DNA/RNA polymerases"/>
    <property type="match status" value="1"/>
</dbReference>
<accession>A0A1E1WAI8</accession>
<protein>
    <submittedName>
        <fullName evidence="1">Uncharacterized protein</fullName>
    </submittedName>
</protein>
<feature type="non-terminal residue" evidence="1">
    <location>
        <position position="109"/>
    </location>
</feature>
<name>A0A1E1WAI8_PECGO</name>
<dbReference type="InterPro" id="IPR043502">
    <property type="entry name" value="DNA/RNA_pol_sf"/>
</dbReference>
<dbReference type="GO" id="GO:0071897">
    <property type="term" value="P:DNA biosynthetic process"/>
    <property type="evidence" value="ECO:0007669"/>
    <property type="project" value="UniProtKB-ARBA"/>
</dbReference>
<dbReference type="Gene3D" id="3.10.10.10">
    <property type="entry name" value="HIV Type 1 Reverse Transcriptase, subunit A, domain 1"/>
    <property type="match status" value="1"/>
</dbReference>
<dbReference type="AlphaFoldDB" id="A0A1E1WAI8"/>
<evidence type="ECO:0000313" key="1">
    <source>
        <dbReference type="EMBL" id="JAT83881.1"/>
    </source>
</evidence>
<dbReference type="EMBL" id="GDQN01007173">
    <property type="protein sequence ID" value="JAT83881.1"/>
    <property type="molecule type" value="Transcribed_RNA"/>
</dbReference>
<sequence>VTPFQENEIIVNFTDYSYDVDDLLKQNLQRLRLDHMNQEERDKISKLCYEFRDIFYSEDIPLTFTNQVKHEIRTTNEDPIYIRPYRHPPAQNLEIQNQVEKLLKDNVIR</sequence>
<organism evidence="1">
    <name type="scientific">Pectinophora gossypiella</name>
    <name type="common">Cotton pink bollworm</name>
    <name type="synonym">Depressaria gossypiella</name>
    <dbReference type="NCBI Taxonomy" id="13191"/>
    <lineage>
        <taxon>Eukaryota</taxon>
        <taxon>Metazoa</taxon>
        <taxon>Ecdysozoa</taxon>
        <taxon>Arthropoda</taxon>
        <taxon>Hexapoda</taxon>
        <taxon>Insecta</taxon>
        <taxon>Pterygota</taxon>
        <taxon>Neoptera</taxon>
        <taxon>Endopterygota</taxon>
        <taxon>Lepidoptera</taxon>
        <taxon>Glossata</taxon>
        <taxon>Ditrysia</taxon>
        <taxon>Gelechioidea</taxon>
        <taxon>Gelechiidae</taxon>
        <taxon>Apatetrinae</taxon>
        <taxon>Pectinophora</taxon>
    </lineage>
</organism>
<reference evidence="1" key="1">
    <citation type="submission" date="2015-09" db="EMBL/GenBank/DDBJ databases">
        <title>De novo assembly of Pectinophora gossypiella (Pink Bollworm) gut transcriptome.</title>
        <authorList>
            <person name="Tassone E.E."/>
        </authorList>
    </citation>
    <scope>NUCLEOTIDE SEQUENCE</scope>
</reference>
<feature type="non-terminal residue" evidence="1">
    <location>
        <position position="1"/>
    </location>
</feature>
<gene>
    <name evidence="1" type="ORF">g.866</name>
</gene>